<feature type="region of interest" description="Disordered" evidence="7">
    <location>
        <begin position="367"/>
        <end position="393"/>
    </location>
</feature>
<evidence type="ECO:0000256" key="1">
    <source>
        <dbReference type="ARBA" id="ARBA00022630"/>
    </source>
</evidence>
<organism evidence="9 10">
    <name type="scientific">Microbacterium radiodurans</name>
    <dbReference type="NCBI Taxonomy" id="661398"/>
    <lineage>
        <taxon>Bacteria</taxon>
        <taxon>Bacillati</taxon>
        <taxon>Actinomycetota</taxon>
        <taxon>Actinomycetes</taxon>
        <taxon>Micrococcales</taxon>
        <taxon>Microbacteriaceae</taxon>
        <taxon>Microbacterium</taxon>
    </lineage>
</organism>
<name>A0A5J5ITS0_9MICO</name>
<protein>
    <submittedName>
        <fullName evidence="9">LLM class flavin-dependent oxidoreductase</fullName>
    </submittedName>
</protein>
<keyword evidence="10" id="KW-1185">Reference proteome</keyword>
<comment type="similarity">
    <text evidence="5">Belongs to the NtaA/SnaA/DszA monooxygenase family.</text>
</comment>
<dbReference type="GO" id="GO:0016705">
    <property type="term" value="F:oxidoreductase activity, acting on paired donors, with incorporation or reduction of molecular oxygen"/>
    <property type="evidence" value="ECO:0007669"/>
    <property type="project" value="InterPro"/>
</dbReference>
<evidence type="ECO:0000256" key="4">
    <source>
        <dbReference type="ARBA" id="ARBA00023033"/>
    </source>
</evidence>
<dbReference type="PANTHER" id="PTHR30011:SF16">
    <property type="entry name" value="C2H2 FINGER DOMAIN TRANSCRIPTION FACTOR (EUROFUNG)-RELATED"/>
    <property type="match status" value="1"/>
</dbReference>
<dbReference type="RefSeq" id="WP_150417940.1">
    <property type="nucleotide sequence ID" value="NZ_VYRZ01000001.1"/>
</dbReference>
<dbReference type="AlphaFoldDB" id="A0A5J5ITS0"/>
<dbReference type="Proteomes" id="UP000327039">
    <property type="component" value="Unassembled WGS sequence"/>
</dbReference>
<keyword evidence="1 6" id="KW-0285">Flavoprotein</keyword>
<feature type="binding site" evidence="6">
    <location>
        <position position="100"/>
    </location>
    <ligand>
        <name>FMN</name>
        <dbReference type="ChEBI" id="CHEBI:58210"/>
    </ligand>
</feature>
<feature type="compositionally biased region" description="Basic and acidic residues" evidence="7">
    <location>
        <begin position="376"/>
        <end position="393"/>
    </location>
</feature>
<evidence type="ECO:0000256" key="2">
    <source>
        <dbReference type="ARBA" id="ARBA00022643"/>
    </source>
</evidence>
<feature type="domain" description="Luciferase-like" evidence="8">
    <location>
        <begin position="27"/>
        <end position="294"/>
    </location>
</feature>
<dbReference type="Gene3D" id="3.20.20.30">
    <property type="entry name" value="Luciferase-like domain"/>
    <property type="match status" value="1"/>
</dbReference>
<evidence type="ECO:0000259" key="8">
    <source>
        <dbReference type="Pfam" id="PF00296"/>
    </source>
</evidence>
<dbReference type="InterPro" id="IPR011251">
    <property type="entry name" value="Luciferase-like_dom"/>
</dbReference>
<dbReference type="PANTHER" id="PTHR30011">
    <property type="entry name" value="ALKANESULFONATE MONOOXYGENASE-RELATED"/>
    <property type="match status" value="1"/>
</dbReference>
<proteinExistence type="inferred from homology"/>
<keyword evidence="4" id="KW-0503">Monooxygenase</keyword>
<reference evidence="10" key="1">
    <citation type="submission" date="2019-09" db="EMBL/GenBank/DDBJ databases">
        <title>Mumia zhuanghuii sp. nov. isolated from the intestinal contents of plateau pika (Ochotona curzoniae) in the Qinghai-Tibet plateau of China.</title>
        <authorList>
            <person name="Tian Z."/>
        </authorList>
    </citation>
    <scope>NUCLEOTIDE SEQUENCE [LARGE SCALE GENOMIC DNA]</scope>
    <source>
        <strain evidence="10">DSM 25564</strain>
    </source>
</reference>
<comment type="caution">
    <text evidence="9">The sequence shown here is derived from an EMBL/GenBank/DDBJ whole genome shotgun (WGS) entry which is preliminary data.</text>
</comment>
<dbReference type="InterPro" id="IPR051260">
    <property type="entry name" value="Diverse_substr_monoxygenases"/>
</dbReference>
<evidence type="ECO:0000256" key="3">
    <source>
        <dbReference type="ARBA" id="ARBA00023002"/>
    </source>
</evidence>
<evidence type="ECO:0000256" key="5">
    <source>
        <dbReference type="ARBA" id="ARBA00033748"/>
    </source>
</evidence>
<dbReference type="OrthoDB" id="3265338at2"/>
<keyword evidence="2 6" id="KW-0288">FMN</keyword>
<evidence type="ECO:0000313" key="9">
    <source>
        <dbReference type="EMBL" id="KAA9089308.1"/>
    </source>
</evidence>
<dbReference type="InterPro" id="IPR016215">
    <property type="entry name" value="NTA_MOA"/>
</dbReference>
<feature type="binding site" evidence="6">
    <location>
        <position position="56"/>
    </location>
    <ligand>
        <name>FMN</name>
        <dbReference type="ChEBI" id="CHEBI:58210"/>
    </ligand>
</feature>
<keyword evidence="3" id="KW-0560">Oxidoreductase</keyword>
<evidence type="ECO:0000313" key="10">
    <source>
        <dbReference type="Proteomes" id="UP000327039"/>
    </source>
</evidence>
<accession>A0A5J5ITS0</accession>
<gene>
    <name evidence="9" type="ORF">F6B42_02150</name>
</gene>
<dbReference type="InterPro" id="IPR036661">
    <property type="entry name" value="Luciferase-like_sf"/>
</dbReference>
<evidence type="ECO:0000256" key="6">
    <source>
        <dbReference type="PIRSR" id="PIRSR000337-1"/>
    </source>
</evidence>
<evidence type="ECO:0000256" key="7">
    <source>
        <dbReference type="SAM" id="MobiDB-lite"/>
    </source>
</evidence>
<dbReference type="SUPFAM" id="SSF51679">
    <property type="entry name" value="Bacterial luciferase-like"/>
    <property type="match status" value="1"/>
</dbReference>
<dbReference type="GO" id="GO:0004497">
    <property type="term" value="F:monooxygenase activity"/>
    <property type="evidence" value="ECO:0007669"/>
    <property type="project" value="UniProtKB-KW"/>
</dbReference>
<sequence length="393" mass="42351">MSHRIHLAAALERTGWHPAAWRVSSARPHELTTPRHWADQLRTLDRAGLVFATIEDALSLPQRDESADDLRPGRLRGRIDAVLLASAVAPLTQRIGLIPTVTTTHTEPFHVATGIQTLDFASRGRAGVRLVVGGSDAERANFGRREATDIDTAFREAGEVADALGRLWDSWQDDAIIRDAATGRFVDADRIHNVDVAGEFFSITGASIVPRSPQGRPIVSVLAHQTVPFRLAAEHADVVFITPDDASAATGILAELDGAAAELRGTGERLRVFADVVVLVEETSAAAREAAARLDDLAGEAFHSDARLVAGTPAEIADHLRSLAGTGIDGVRLRPARQPDDVVAIAERIAPLLRATGVLREDDGATLRRRLGLPRPDSRYSPHPTNTREKVAR</sequence>
<dbReference type="EMBL" id="VYRZ01000001">
    <property type="protein sequence ID" value="KAA9089308.1"/>
    <property type="molecule type" value="Genomic_DNA"/>
</dbReference>
<dbReference type="PIRSF" id="PIRSF000337">
    <property type="entry name" value="NTA_MOA"/>
    <property type="match status" value="1"/>
</dbReference>
<dbReference type="Pfam" id="PF00296">
    <property type="entry name" value="Bac_luciferase"/>
    <property type="match status" value="1"/>
</dbReference>